<dbReference type="Pfam" id="PF22613">
    <property type="entry name" value="Transketolase_C_1"/>
    <property type="match status" value="1"/>
</dbReference>
<evidence type="ECO:0000256" key="5">
    <source>
        <dbReference type="ARBA" id="ARBA00023052"/>
    </source>
</evidence>
<dbReference type="InterPro" id="IPR041621">
    <property type="entry name" value="PDH_E1_M"/>
</dbReference>
<dbReference type="GO" id="GO:0004739">
    <property type="term" value="F:pyruvate dehydrogenase (acetyl-transferring) activity"/>
    <property type="evidence" value="ECO:0007669"/>
    <property type="project" value="UniProtKB-EC"/>
</dbReference>
<dbReference type="InterPro" id="IPR005474">
    <property type="entry name" value="Transketolase_N"/>
</dbReference>
<dbReference type="InterPro" id="IPR055152">
    <property type="entry name" value="Transketolase-like_C_2"/>
</dbReference>
<dbReference type="InterPro" id="IPR009014">
    <property type="entry name" value="Transketo_C/PFOR_II"/>
</dbReference>
<evidence type="ECO:0000256" key="3">
    <source>
        <dbReference type="ARBA" id="ARBA00017172"/>
    </source>
</evidence>
<dbReference type="PANTHER" id="PTHR43825">
    <property type="entry name" value="PYRUVATE DEHYDROGENASE E1 COMPONENT"/>
    <property type="match status" value="1"/>
</dbReference>
<keyword evidence="6 8" id="KW-0670">Pyruvate</keyword>
<comment type="caution">
    <text evidence="13">The sequence shown here is derived from an EMBL/GenBank/DDBJ whole genome shotgun (WGS) entry which is preliminary data.</text>
</comment>
<evidence type="ECO:0000256" key="6">
    <source>
        <dbReference type="ARBA" id="ARBA00023317"/>
    </source>
</evidence>
<keyword evidence="5 8" id="KW-0786">Thiamine pyrophosphate</keyword>
<dbReference type="NCBIfam" id="TIGR00759">
    <property type="entry name" value="aceE"/>
    <property type="match status" value="1"/>
</dbReference>
<protein>
    <recommendedName>
        <fullName evidence="3 8">Pyruvate dehydrogenase E1 component</fullName>
        <ecNumber evidence="2 8">1.2.4.1</ecNumber>
    </recommendedName>
</protein>
<dbReference type="RefSeq" id="WP_307044513.1">
    <property type="nucleotide sequence ID" value="NZ_JAUSYY010000001.1"/>
</dbReference>
<dbReference type="EC" id="1.2.4.1" evidence="2 8"/>
<evidence type="ECO:0000256" key="2">
    <source>
        <dbReference type="ARBA" id="ARBA00012281"/>
    </source>
</evidence>
<dbReference type="Pfam" id="PF00456">
    <property type="entry name" value="Transketolase_N"/>
    <property type="match status" value="1"/>
</dbReference>
<dbReference type="InterPro" id="IPR029061">
    <property type="entry name" value="THDP-binding"/>
</dbReference>
<proteinExistence type="predicted"/>
<name>A0ABU0RD44_9MICO</name>
<dbReference type="EMBL" id="JAUSYY010000001">
    <property type="protein sequence ID" value="MDQ0895982.1"/>
    <property type="molecule type" value="Genomic_DNA"/>
</dbReference>
<evidence type="ECO:0000256" key="1">
    <source>
        <dbReference type="ARBA" id="ARBA00001964"/>
    </source>
</evidence>
<evidence type="ECO:0000256" key="4">
    <source>
        <dbReference type="ARBA" id="ARBA00023002"/>
    </source>
</evidence>
<organism evidence="13 14">
    <name type="scientific">Agromyces ramosus</name>
    <dbReference type="NCBI Taxonomy" id="33879"/>
    <lineage>
        <taxon>Bacteria</taxon>
        <taxon>Bacillati</taxon>
        <taxon>Actinomycetota</taxon>
        <taxon>Actinomycetes</taxon>
        <taxon>Micrococcales</taxon>
        <taxon>Microbacteriaceae</taxon>
        <taxon>Agromyces</taxon>
    </lineage>
</organism>
<reference evidence="13 14" key="1">
    <citation type="submission" date="2023-07" db="EMBL/GenBank/DDBJ databases">
        <title>Comparative genomics of wheat-associated soil bacteria to identify genetic determinants of phenazine resistance.</title>
        <authorList>
            <person name="Mouncey N."/>
        </authorList>
    </citation>
    <scope>NUCLEOTIDE SEQUENCE [LARGE SCALE GENOMIC DNA]</scope>
    <source>
        <strain evidence="13 14">V3I3</strain>
    </source>
</reference>
<dbReference type="Proteomes" id="UP001239083">
    <property type="component" value="Unassembled WGS sequence"/>
</dbReference>
<sequence>MTVNDQDPYSVETMDSDPEETSEWAESLDALVAERGHQRAREIMLSLLKRSKELHLGVPMVPTTDYLNTIAPENEPEFPGDEEIERRYRAWIRWNAAMLVHRAQRPGIAVGGHISTYASSAALYEVGFNHFFRGQDHPGGGDQIFIQGHASPGTYARAFLEGRLSAEQLDGFRQEKSHAPNGLSSYPHPRLMPEFWQFPTVSMGLGPINAIYQAQANKYLTNRGIKDASDQHVWAFLGDGEMDEVESRGQLQVAANEGLDNLTFIVNCNLQRLDGPVRGNGKIIQELESFFRGAGWNVIKVVWGREWDDLLARDHDGALRNLMNVTPDGDYQTYKAESGAYVRENFFGRDPRALELVSHLSDDEVWGLKRGGHDYRKVYAAFKAAAEHKGQPTVILAKTIKGYGLGPSFEGRNATHQMKKMTLDNLKTFRDAMRIPITDAQLEENPYLPPYYTPGDQDEAIQYLHERRRALGGYLPERRTTHTAITLPDDSAYAISKKGSGTQEIATTMAFVRLLKDLMRSKDFGNRIVPIIPDEARTFGIDAFFPTAKIYNPNGQHYTSVDRELLLAYKESPQGQIIHVGINEAGALAAFTAVGTSYSTEGEPLIPIYVFYSMFGFQRTGDAIWAAGDQMTRGFMIGATAGRTTLTGEGLQHADGHSLFLAATNPAVVSYDAAYGYEIGHIMRSGLERMYGGQHPDPNVMYYLTVYNEPIVQPAEPEGTDVEGIVRGIHRLSESAVGGPKAQLLASGVAVPWIIEAQQLLEQDWGVSADVWSVTSWTELNRDGLAADEHNFLNPDAERRVPYLTQKLGDARGPFVAVSDFMHGVPEQIRPYVPGQYATLGADGFGFSDTRPAARRFFKIDGPSVVVRTLELLAERGEVDRTLPAQAIERYRLHDVNAGTTGSAGGES</sequence>
<dbReference type="Gene3D" id="3.40.50.920">
    <property type="match status" value="1"/>
</dbReference>
<dbReference type="InterPro" id="IPR051157">
    <property type="entry name" value="PDH/Transketolase"/>
</dbReference>
<feature type="domain" description="Transketolase N-terminal" evidence="10">
    <location>
        <begin position="144"/>
        <end position="306"/>
    </location>
</feature>
<accession>A0ABU0RD44</accession>
<dbReference type="InterPro" id="IPR035807">
    <property type="entry name" value="PDC_E1_N"/>
</dbReference>
<dbReference type="SUPFAM" id="SSF52518">
    <property type="entry name" value="Thiamin diphosphate-binding fold (THDP-binding)"/>
    <property type="match status" value="2"/>
</dbReference>
<keyword evidence="14" id="KW-1185">Reference proteome</keyword>
<gene>
    <name evidence="13" type="ORF">QFZ26_003537</name>
</gene>
<evidence type="ECO:0000259" key="10">
    <source>
        <dbReference type="Pfam" id="PF00456"/>
    </source>
</evidence>
<comment type="function">
    <text evidence="8">Component of the pyruvate dehydrogenase (PDH) complex, that catalyzes the overall conversion of pyruvate to acetyl-CoA and CO(2).</text>
</comment>
<evidence type="ECO:0000256" key="8">
    <source>
        <dbReference type="PIRNR" id="PIRNR000156"/>
    </source>
</evidence>
<comment type="catalytic activity">
    <reaction evidence="7 8">
        <text>N(6)-[(R)-lipoyl]-L-lysyl-[protein] + pyruvate + H(+) = N(6)-[(R)-S(8)-acetyldihydrolipoyl]-L-lysyl-[protein] + CO2</text>
        <dbReference type="Rhea" id="RHEA:19189"/>
        <dbReference type="Rhea" id="RHEA-COMP:10474"/>
        <dbReference type="Rhea" id="RHEA-COMP:10478"/>
        <dbReference type="ChEBI" id="CHEBI:15361"/>
        <dbReference type="ChEBI" id="CHEBI:15378"/>
        <dbReference type="ChEBI" id="CHEBI:16526"/>
        <dbReference type="ChEBI" id="CHEBI:83099"/>
        <dbReference type="ChEBI" id="CHEBI:83111"/>
        <dbReference type="EC" id="1.2.4.1"/>
    </reaction>
</comment>
<evidence type="ECO:0000259" key="12">
    <source>
        <dbReference type="Pfam" id="PF22613"/>
    </source>
</evidence>
<evidence type="ECO:0000313" key="13">
    <source>
        <dbReference type="EMBL" id="MDQ0895982.1"/>
    </source>
</evidence>
<dbReference type="CDD" id="cd02017">
    <property type="entry name" value="TPP_E1_EcPDC_like"/>
    <property type="match status" value="1"/>
</dbReference>
<evidence type="ECO:0000256" key="9">
    <source>
        <dbReference type="SAM" id="MobiDB-lite"/>
    </source>
</evidence>
<feature type="domain" description="Pyruvate dehydrogenase E1 component middle" evidence="11">
    <location>
        <begin position="489"/>
        <end position="710"/>
    </location>
</feature>
<feature type="domain" description="Transketolase-like C-terminal" evidence="12">
    <location>
        <begin position="728"/>
        <end position="861"/>
    </location>
</feature>
<dbReference type="Pfam" id="PF17831">
    <property type="entry name" value="PDH_E1_M"/>
    <property type="match status" value="1"/>
</dbReference>
<dbReference type="SUPFAM" id="SSF52922">
    <property type="entry name" value="TK C-terminal domain-like"/>
    <property type="match status" value="1"/>
</dbReference>
<comment type="cofactor">
    <cofactor evidence="1 8">
        <name>thiamine diphosphate</name>
        <dbReference type="ChEBI" id="CHEBI:58937"/>
    </cofactor>
</comment>
<evidence type="ECO:0000256" key="7">
    <source>
        <dbReference type="ARBA" id="ARBA00051231"/>
    </source>
</evidence>
<dbReference type="Gene3D" id="3.40.50.970">
    <property type="match status" value="2"/>
</dbReference>
<keyword evidence="4 8" id="KW-0560">Oxidoreductase</keyword>
<feature type="region of interest" description="Disordered" evidence="9">
    <location>
        <begin position="1"/>
        <end position="21"/>
    </location>
</feature>
<dbReference type="PANTHER" id="PTHR43825:SF3">
    <property type="entry name" value="PYRUVATE DEHYDROGENASE E1 COMPONENT"/>
    <property type="match status" value="1"/>
</dbReference>
<evidence type="ECO:0000313" key="14">
    <source>
        <dbReference type="Proteomes" id="UP001239083"/>
    </source>
</evidence>
<dbReference type="PIRSF" id="PIRSF000156">
    <property type="entry name" value="Pyruvate_dh_E1"/>
    <property type="match status" value="1"/>
</dbReference>
<evidence type="ECO:0000259" key="11">
    <source>
        <dbReference type="Pfam" id="PF17831"/>
    </source>
</evidence>
<dbReference type="InterPro" id="IPR004660">
    <property type="entry name" value="PDH_E1"/>
</dbReference>